<protein>
    <submittedName>
        <fullName evidence="3">Uncharacterized protein</fullName>
    </submittedName>
</protein>
<sequence length="99" mass="11139">MSKITYFVMPISVMLMMLFVSLTISGIFGFDDGCPIASNFPNVKVNYSSNTRIIVDREKVYLQESIFPKRCGRNTIFKDDGQGCILTLRGCAESISRIK</sequence>
<evidence type="ECO:0000256" key="1">
    <source>
        <dbReference type="SAM" id="Phobius"/>
    </source>
</evidence>
<dbReference type="WBParaSite" id="ACRNAN_scaffold1148.g32432.t1">
    <property type="protein sequence ID" value="ACRNAN_scaffold1148.g32432.t1"/>
    <property type="gene ID" value="ACRNAN_scaffold1148.g32432"/>
</dbReference>
<keyword evidence="1" id="KW-0812">Transmembrane</keyword>
<keyword evidence="2" id="KW-1185">Reference proteome</keyword>
<feature type="transmembrane region" description="Helical" evidence="1">
    <location>
        <begin position="7"/>
        <end position="30"/>
    </location>
</feature>
<evidence type="ECO:0000313" key="3">
    <source>
        <dbReference type="WBParaSite" id="ACRNAN_scaffold1148.g32432.t1"/>
    </source>
</evidence>
<proteinExistence type="predicted"/>
<dbReference type="Proteomes" id="UP000887540">
    <property type="component" value="Unplaced"/>
</dbReference>
<keyword evidence="1" id="KW-1133">Transmembrane helix</keyword>
<accession>A0A914CJD8</accession>
<organism evidence="2 3">
    <name type="scientific">Acrobeloides nanus</name>
    <dbReference type="NCBI Taxonomy" id="290746"/>
    <lineage>
        <taxon>Eukaryota</taxon>
        <taxon>Metazoa</taxon>
        <taxon>Ecdysozoa</taxon>
        <taxon>Nematoda</taxon>
        <taxon>Chromadorea</taxon>
        <taxon>Rhabditida</taxon>
        <taxon>Tylenchina</taxon>
        <taxon>Cephalobomorpha</taxon>
        <taxon>Cephaloboidea</taxon>
        <taxon>Cephalobidae</taxon>
        <taxon>Acrobeloides</taxon>
    </lineage>
</organism>
<name>A0A914CJD8_9BILA</name>
<keyword evidence="1" id="KW-0472">Membrane</keyword>
<evidence type="ECO:0000313" key="2">
    <source>
        <dbReference type="Proteomes" id="UP000887540"/>
    </source>
</evidence>
<dbReference type="AlphaFoldDB" id="A0A914CJD8"/>
<reference evidence="3" key="1">
    <citation type="submission" date="2022-11" db="UniProtKB">
        <authorList>
            <consortium name="WormBaseParasite"/>
        </authorList>
    </citation>
    <scope>IDENTIFICATION</scope>
</reference>